<feature type="compositionally biased region" description="Basic and acidic residues" evidence="2">
    <location>
        <begin position="405"/>
        <end position="423"/>
    </location>
</feature>
<keyword evidence="4" id="KW-1185">Reference proteome</keyword>
<feature type="compositionally biased region" description="Acidic residues" evidence="2">
    <location>
        <begin position="369"/>
        <end position="404"/>
    </location>
</feature>
<proteinExistence type="predicted"/>
<feature type="compositionally biased region" description="Basic residues" evidence="2">
    <location>
        <begin position="588"/>
        <end position="603"/>
    </location>
</feature>
<feature type="compositionally biased region" description="Basic and acidic residues" evidence="2">
    <location>
        <begin position="124"/>
        <end position="255"/>
    </location>
</feature>
<dbReference type="Proteomes" id="UP001642464">
    <property type="component" value="Unassembled WGS sequence"/>
</dbReference>
<gene>
    <name evidence="3" type="ORF">SCF082_LOCUS3134</name>
</gene>
<feature type="non-terminal residue" evidence="3">
    <location>
        <position position="1"/>
    </location>
</feature>
<accession>A0ABP0HRU4</accession>
<organism evidence="3 4">
    <name type="scientific">Durusdinium trenchii</name>
    <dbReference type="NCBI Taxonomy" id="1381693"/>
    <lineage>
        <taxon>Eukaryota</taxon>
        <taxon>Sar</taxon>
        <taxon>Alveolata</taxon>
        <taxon>Dinophyceae</taxon>
        <taxon>Suessiales</taxon>
        <taxon>Symbiodiniaceae</taxon>
        <taxon>Durusdinium</taxon>
    </lineage>
</organism>
<evidence type="ECO:0000256" key="1">
    <source>
        <dbReference type="SAM" id="Coils"/>
    </source>
</evidence>
<evidence type="ECO:0000256" key="2">
    <source>
        <dbReference type="SAM" id="MobiDB-lite"/>
    </source>
</evidence>
<dbReference type="EMBL" id="CAXAMM010001570">
    <property type="protein sequence ID" value="CAK8992513.1"/>
    <property type="molecule type" value="Genomic_DNA"/>
</dbReference>
<name>A0ABP0HRU4_9DINO</name>
<reference evidence="3 4" key="1">
    <citation type="submission" date="2024-02" db="EMBL/GenBank/DDBJ databases">
        <authorList>
            <person name="Chen Y."/>
            <person name="Shah S."/>
            <person name="Dougan E. K."/>
            <person name="Thang M."/>
            <person name="Chan C."/>
        </authorList>
    </citation>
    <scope>NUCLEOTIDE SEQUENCE [LARGE SCALE GENOMIC DNA]</scope>
</reference>
<feature type="region of interest" description="Disordered" evidence="2">
    <location>
        <begin position="579"/>
        <end position="603"/>
    </location>
</feature>
<evidence type="ECO:0000313" key="4">
    <source>
        <dbReference type="Proteomes" id="UP001642464"/>
    </source>
</evidence>
<keyword evidence="1" id="KW-0175">Coiled coil</keyword>
<evidence type="ECO:0000313" key="3">
    <source>
        <dbReference type="EMBL" id="CAK8992513.1"/>
    </source>
</evidence>
<protein>
    <submittedName>
        <fullName evidence="3">Nipped-B-like protein B</fullName>
    </submittedName>
</protein>
<feature type="region of interest" description="Disordered" evidence="2">
    <location>
        <begin position="96"/>
        <end position="428"/>
    </location>
</feature>
<feature type="compositionally biased region" description="Pro residues" evidence="2">
    <location>
        <begin position="324"/>
        <end position="333"/>
    </location>
</feature>
<feature type="compositionally biased region" description="Basic and acidic residues" evidence="2">
    <location>
        <begin position="96"/>
        <end position="111"/>
    </location>
</feature>
<comment type="caution">
    <text evidence="3">The sequence shown here is derived from an EMBL/GenBank/DDBJ whole genome shotgun (WGS) entry which is preliminary data.</text>
</comment>
<sequence length="603" mass="68029">AVAFDKEYGGDEFDLLTDVGFLNALYHTTMLEAGQRSCQERYHPGLQSFHSSSHCLLPRSVVVHGAASFITFGRALAACRTKRLKKHQKLARRFMREAKQSETSMDERPRVNDAWVRGAKKVKTKDEREQRLKEKVPEKKVSGKEKEMEKKEAKGREEKKKQRMKEAAEKEEREEKKKKQEVEEKKKKEMKEVEEKKKKETKEVEEKKKKGHSGKEEKKRKKEEEAKEVRKSAMRKPSADKTKSLDLRLDGEKGPKRLTAQEKLCQDVEKRMQQEAKKKVKKEKEEEVKEVEKDKKKKKKGEKEDIKYVPVKRKLIEDVFTPPTKCPVEPPPAAASRSEVREMVRGLASSDAEEEEDASASEASSNVEEKDEEPEASENEAEDGSEDGDVSEDLDGEEMSEDEEKGVTNKRDWDSFVRSKERLSASASVNEEGLMDKLIDGEVGVLKPGAMPAVDTASAAGCAKLLNAMNAKVSNAKNPKPKKETSEEVVPKTVSEALGLKLQKHLKASALARSNSITLSGLEFADDLAKALLKQAGDMEQTYKKAQRALKEKKSDKELKKFIPDMENQQKAATKLQAAANAFLSSARPKKRKTTDKAKGKKK</sequence>
<feature type="compositionally biased region" description="Basic and acidic residues" evidence="2">
    <location>
        <begin position="264"/>
        <end position="294"/>
    </location>
</feature>
<feature type="coiled-coil region" evidence="1">
    <location>
        <begin position="529"/>
        <end position="556"/>
    </location>
</feature>